<comment type="similarity">
    <text evidence="7">Belongs to the class-II pyridoxal-phosphate-dependent aminotransferase family. Histidinol-phosphate aminotransferase subfamily.</text>
</comment>
<dbReference type="CDD" id="cd00609">
    <property type="entry name" value="AAT_like"/>
    <property type="match status" value="1"/>
</dbReference>
<keyword evidence="4 7" id="KW-0808">Transferase</keyword>
<dbReference type="RefSeq" id="WP_151536907.1">
    <property type="nucleotide sequence ID" value="NZ_WBOS01000017.1"/>
</dbReference>
<keyword evidence="5 7" id="KW-0663">Pyridoxal phosphate</keyword>
<dbReference type="InterPro" id="IPR015421">
    <property type="entry name" value="PyrdxlP-dep_Trfase_major"/>
</dbReference>
<dbReference type="EC" id="2.6.1.9" evidence="7"/>
<organism evidence="9 10">
    <name type="scientific">Cytobacillus depressus</name>
    <dbReference type="NCBI Taxonomy" id="1602942"/>
    <lineage>
        <taxon>Bacteria</taxon>
        <taxon>Bacillati</taxon>
        <taxon>Bacillota</taxon>
        <taxon>Bacilli</taxon>
        <taxon>Bacillales</taxon>
        <taxon>Bacillaceae</taxon>
        <taxon>Cytobacillus</taxon>
    </lineage>
</organism>
<keyword evidence="10" id="KW-1185">Reference proteome</keyword>
<proteinExistence type="inferred from homology"/>
<accession>A0A6L3UZE6</accession>
<dbReference type="InterPro" id="IPR015422">
    <property type="entry name" value="PyrdxlP-dep_Trfase_small"/>
</dbReference>
<comment type="cofactor">
    <cofactor evidence="1 7">
        <name>pyridoxal 5'-phosphate</name>
        <dbReference type="ChEBI" id="CHEBI:597326"/>
    </cofactor>
</comment>
<evidence type="ECO:0000256" key="4">
    <source>
        <dbReference type="ARBA" id="ARBA00022679"/>
    </source>
</evidence>
<dbReference type="Gene3D" id="3.90.1150.10">
    <property type="entry name" value="Aspartate Aminotransferase, domain 1"/>
    <property type="match status" value="1"/>
</dbReference>
<evidence type="ECO:0000256" key="3">
    <source>
        <dbReference type="ARBA" id="ARBA00022576"/>
    </source>
</evidence>
<dbReference type="Proteomes" id="UP000481030">
    <property type="component" value="Unassembled WGS sequence"/>
</dbReference>
<keyword evidence="6 7" id="KW-0368">Histidine biosynthesis</keyword>
<evidence type="ECO:0000256" key="5">
    <source>
        <dbReference type="ARBA" id="ARBA00022898"/>
    </source>
</evidence>
<keyword evidence="3 7" id="KW-0032">Aminotransferase</keyword>
<sequence>MAKILTKSELEQIQSYPIGLSPEKLKEKYGLNIIRKMSDNENIYGCSQKVKDAMKEQLNSLHLYPDGHTSALIRRLAKFYQIKEDQLLAGNGSDELIRLLTRAYINKGDEAIMADITFPRYETNVVIEGGKAIKVPLINGVHHLPSMLENITAKTKMIFICNPNNPTGTIVGKEELAEFIKKVPAHILMVLDEAYYEYVTSDQYLHSIPLLESHPNLVILRTFSKIYGLAGLRVGYGMMNKQIVKELHKVKDVFNVNQVAQVAAIYALEDQDFIRDCAEKNAVERAYVCEQLRKFGLPFFHSQTNFIYVYSQIPVTEQLITKGFLVRQMKLNGYADAFRMTFGNRKDNEAFVEALSKI</sequence>
<dbReference type="GO" id="GO:0000105">
    <property type="term" value="P:L-histidine biosynthetic process"/>
    <property type="evidence" value="ECO:0007669"/>
    <property type="project" value="UniProtKB-UniRule"/>
</dbReference>
<reference evidence="9 10" key="1">
    <citation type="journal article" date="2016" name="Antonie Van Leeuwenhoek">
        <title>Bacillus depressus sp. nov., isolated from soil of a sunflower field.</title>
        <authorList>
            <person name="Wei X."/>
            <person name="Xin D."/>
            <person name="Xin Y."/>
            <person name="Zhang H."/>
            <person name="Wang T."/>
            <person name="Zhang J."/>
        </authorList>
    </citation>
    <scope>NUCLEOTIDE SEQUENCE [LARGE SCALE GENOMIC DNA]</scope>
    <source>
        <strain evidence="9 10">BZ1</strain>
    </source>
</reference>
<comment type="subunit">
    <text evidence="2 7">Homodimer.</text>
</comment>
<gene>
    <name evidence="7 9" type="primary">hisC</name>
    <name evidence="9" type="ORF">F7731_21840</name>
</gene>
<dbReference type="InterPro" id="IPR005861">
    <property type="entry name" value="HisP_aminotrans"/>
</dbReference>
<dbReference type="AlphaFoldDB" id="A0A6L3UZE6"/>
<dbReference type="Pfam" id="PF00155">
    <property type="entry name" value="Aminotran_1_2"/>
    <property type="match status" value="1"/>
</dbReference>
<comment type="caution">
    <text evidence="9">The sequence shown here is derived from an EMBL/GenBank/DDBJ whole genome shotgun (WGS) entry which is preliminary data.</text>
</comment>
<dbReference type="SUPFAM" id="SSF53383">
    <property type="entry name" value="PLP-dependent transferases"/>
    <property type="match status" value="1"/>
</dbReference>
<dbReference type="PANTHER" id="PTHR43643:SF3">
    <property type="entry name" value="HISTIDINOL-PHOSPHATE AMINOTRANSFERASE"/>
    <property type="match status" value="1"/>
</dbReference>
<feature type="modified residue" description="N6-(pyridoxal phosphate)lysine" evidence="7">
    <location>
        <position position="225"/>
    </location>
</feature>
<evidence type="ECO:0000313" key="10">
    <source>
        <dbReference type="Proteomes" id="UP000481030"/>
    </source>
</evidence>
<dbReference type="EMBL" id="WBOS01000017">
    <property type="protein sequence ID" value="KAB2329786.1"/>
    <property type="molecule type" value="Genomic_DNA"/>
</dbReference>
<dbReference type="GO" id="GO:0030170">
    <property type="term" value="F:pyridoxal phosphate binding"/>
    <property type="evidence" value="ECO:0007669"/>
    <property type="project" value="InterPro"/>
</dbReference>
<name>A0A6L3UZE6_9BACI</name>
<dbReference type="OrthoDB" id="9813612at2"/>
<keyword evidence="7" id="KW-0028">Amino-acid biosynthesis</keyword>
<dbReference type="InterPro" id="IPR004839">
    <property type="entry name" value="Aminotransferase_I/II_large"/>
</dbReference>
<evidence type="ECO:0000313" key="9">
    <source>
        <dbReference type="EMBL" id="KAB2329786.1"/>
    </source>
</evidence>
<evidence type="ECO:0000256" key="7">
    <source>
        <dbReference type="HAMAP-Rule" id="MF_01023"/>
    </source>
</evidence>
<dbReference type="GO" id="GO:0004400">
    <property type="term" value="F:histidinol-phosphate transaminase activity"/>
    <property type="evidence" value="ECO:0007669"/>
    <property type="project" value="UniProtKB-UniRule"/>
</dbReference>
<evidence type="ECO:0000256" key="2">
    <source>
        <dbReference type="ARBA" id="ARBA00011738"/>
    </source>
</evidence>
<evidence type="ECO:0000256" key="1">
    <source>
        <dbReference type="ARBA" id="ARBA00001933"/>
    </source>
</evidence>
<dbReference type="HAMAP" id="MF_01023">
    <property type="entry name" value="HisC_aminotrans_2"/>
    <property type="match status" value="1"/>
</dbReference>
<comment type="catalytic activity">
    <reaction evidence="7">
        <text>L-histidinol phosphate + 2-oxoglutarate = 3-(imidazol-4-yl)-2-oxopropyl phosphate + L-glutamate</text>
        <dbReference type="Rhea" id="RHEA:23744"/>
        <dbReference type="ChEBI" id="CHEBI:16810"/>
        <dbReference type="ChEBI" id="CHEBI:29985"/>
        <dbReference type="ChEBI" id="CHEBI:57766"/>
        <dbReference type="ChEBI" id="CHEBI:57980"/>
        <dbReference type="EC" id="2.6.1.9"/>
    </reaction>
</comment>
<dbReference type="NCBIfam" id="TIGR01141">
    <property type="entry name" value="hisC"/>
    <property type="match status" value="1"/>
</dbReference>
<dbReference type="UniPathway" id="UPA00031">
    <property type="reaction ID" value="UER00012"/>
</dbReference>
<comment type="pathway">
    <text evidence="7">Amino-acid biosynthesis; L-histidine biosynthesis; L-histidine from 5-phospho-alpha-D-ribose 1-diphosphate: step 7/9.</text>
</comment>
<protein>
    <recommendedName>
        <fullName evidence="7">Histidinol-phosphate aminotransferase</fullName>
        <ecNumber evidence="7">2.6.1.9</ecNumber>
    </recommendedName>
    <alternativeName>
        <fullName evidence="7">Imidazole acetol-phosphate transaminase</fullName>
    </alternativeName>
</protein>
<feature type="domain" description="Aminotransferase class I/classII large" evidence="8">
    <location>
        <begin position="36"/>
        <end position="355"/>
    </location>
</feature>
<dbReference type="InterPro" id="IPR050106">
    <property type="entry name" value="HistidinolP_aminotransfase"/>
</dbReference>
<dbReference type="InterPro" id="IPR015424">
    <property type="entry name" value="PyrdxlP-dep_Trfase"/>
</dbReference>
<dbReference type="Gene3D" id="3.40.640.10">
    <property type="entry name" value="Type I PLP-dependent aspartate aminotransferase-like (Major domain)"/>
    <property type="match status" value="1"/>
</dbReference>
<dbReference type="PANTHER" id="PTHR43643">
    <property type="entry name" value="HISTIDINOL-PHOSPHATE AMINOTRANSFERASE 2"/>
    <property type="match status" value="1"/>
</dbReference>
<evidence type="ECO:0000259" key="8">
    <source>
        <dbReference type="Pfam" id="PF00155"/>
    </source>
</evidence>
<evidence type="ECO:0000256" key="6">
    <source>
        <dbReference type="ARBA" id="ARBA00023102"/>
    </source>
</evidence>